<feature type="transmembrane region" description="Helical" evidence="1">
    <location>
        <begin position="132"/>
        <end position="154"/>
    </location>
</feature>
<reference evidence="2" key="1">
    <citation type="submission" date="2020-03" db="EMBL/GenBank/DDBJ databases">
        <title>Draft sequencing of Paenibacilllus sp. S3N08.</title>
        <authorList>
            <person name="Kim D.-U."/>
        </authorList>
    </citation>
    <scope>NUCLEOTIDE SEQUENCE</scope>
    <source>
        <strain evidence="2">S3N08</strain>
    </source>
</reference>
<keyword evidence="1" id="KW-0472">Membrane</keyword>
<dbReference type="EMBL" id="JAAOIW010000003">
    <property type="protein sequence ID" value="NHN30101.1"/>
    <property type="molecule type" value="Genomic_DNA"/>
</dbReference>
<gene>
    <name evidence="2" type="ORF">G9U52_09670</name>
</gene>
<organism evidence="2 3">
    <name type="scientific">Paenibacillus agricola</name>
    <dbReference type="NCBI Taxonomy" id="2716264"/>
    <lineage>
        <taxon>Bacteria</taxon>
        <taxon>Bacillati</taxon>
        <taxon>Bacillota</taxon>
        <taxon>Bacilli</taxon>
        <taxon>Bacillales</taxon>
        <taxon>Paenibacillaceae</taxon>
        <taxon>Paenibacillus</taxon>
    </lineage>
</organism>
<sequence>MNKAKMTFRFDQPHRRDTGLVRKPMEPQVIPLHQDEYKVSLIDAQTLNPYTNDFGGWQSSFDTETLRVEKLIRESGNPTAPPAPPFSSHEELLMPGEGIRRGPAEPIRDHYGYVPEERSYVRHRIGTSWLKVAAAVAGAVATGAAFGFLVLSMFSDESQANQELVKGQAPASLAAQVQVNTSKAGAAGAGAAATEPAAPAGGAPIAKAGAAGSDKPLAVDAPSMPASAMVSAPVSTTATASTLEPTAASTEAAVSVSIPAKTLILLQSGVFSTSQGAEVALGDLKKQGLAAVSDSGDKYPVYVALASNREEAVGLAQSFQQKKIEVIVKNVELPALTKIKWSGKQIDAIPAFIAQSDKLVQLIAPLTSKQLSESMLAALDASTLQSVKAAHQAWSGTIAGVNEGLNDEGRLAVQKINSAMNAAIASLDEYKKSPAATHLWQTQNALMQATLAQKELRKMIAAP</sequence>
<name>A0ABX0J7V1_9BACL</name>
<accession>A0ABX0J7V1</accession>
<keyword evidence="1" id="KW-0812">Transmembrane</keyword>
<comment type="caution">
    <text evidence="2">The sequence shown here is derived from an EMBL/GenBank/DDBJ whole genome shotgun (WGS) entry which is preliminary data.</text>
</comment>
<evidence type="ECO:0000313" key="2">
    <source>
        <dbReference type="EMBL" id="NHN30101.1"/>
    </source>
</evidence>
<keyword evidence="1" id="KW-1133">Transmembrane helix</keyword>
<dbReference type="RefSeq" id="WP_166148798.1">
    <property type="nucleotide sequence ID" value="NZ_JAAOIW010000003.1"/>
</dbReference>
<evidence type="ECO:0008006" key="4">
    <source>
        <dbReference type="Google" id="ProtNLM"/>
    </source>
</evidence>
<dbReference type="Proteomes" id="UP001165962">
    <property type="component" value="Unassembled WGS sequence"/>
</dbReference>
<evidence type="ECO:0000313" key="3">
    <source>
        <dbReference type="Proteomes" id="UP001165962"/>
    </source>
</evidence>
<protein>
    <recommendedName>
        <fullName evidence="4">SPOR domain-containing protein</fullName>
    </recommendedName>
</protein>
<keyword evidence="3" id="KW-1185">Reference proteome</keyword>
<proteinExistence type="predicted"/>
<evidence type="ECO:0000256" key="1">
    <source>
        <dbReference type="SAM" id="Phobius"/>
    </source>
</evidence>